<evidence type="ECO:0000256" key="3">
    <source>
        <dbReference type="ARBA" id="ARBA00022884"/>
    </source>
</evidence>
<dbReference type="SUPFAM" id="SSF54928">
    <property type="entry name" value="RNA-binding domain, RBD"/>
    <property type="match status" value="1"/>
</dbReference>
<evidence type="ECO:0000256" key="1">
    <source>
        <dbReference type="ARBA" id="ARBA00022490"/>
    </source>
</evidence>
<dbReference type="PROSITE" id="PS50102">
    <property type="entry name" value="RRM"/>
    <property type="match status" value="1"/>
</dbReference>
<dbReference type="Pfam" id="PF00076">
    <property type="entry name" value="RRM_1"/>
    <property type="match status" value="1"/>
</dbReference>
<dbReference type="GO" id="GO:0031369">
    <property type="term" value="F:translation initiation factor binding"/>
    <property type="evidence" value="ECO:0007669"/>
    <property type="project" value="InterPro"/>
</dbReference>
<keyword evidence="2" id="KW-0396">Initiation factor</keyword>
<evidence type="ECO:0000259" key="6">
    <source>
        <dbReference type="PROSITE" id="PS50102"/>
    </source>
</evidence>
<dbReference type="GO" id="GO:0005852">
    <property type="term" value="C:eukaryotic translation initiation factor 3 complex"/>
    <property type="evidence" value="ECO:0007669"/>
    <property type="project" value="InterPro"/>
</dbReference>
<keyword evidence="3 5" id="KW-0694">RNA-binding</keyword>
<evidence type="ECO:0000256" key="5">
    <source>
        <dbReference type="PROSITE-ProRule" id="PRU00176"/>
    </source>
</evidence>
<evidence type="ECO:0000256" key="2">
    <source>
        <dbReference type="ARBA" id="ARBA00022540"/>
    </source>
</evidence>
<dbReference type="GO" id="GO:0003743">
    <property type="term" value="F:translation initiation factor activity"/>
    <property type="evidence" value="ECO:0007669"/>
    <property type="project" value="UniProtKB-KW"/>
</dbReference>
<proteinExistence type="predicted"/>
<name>A0A9W7EMJ5_9STRA</name>
<dbReference type="Proteomes" id="UP001162640">
    <property type="component" value="Unassembled WGS sequence"/>
</dbReference>
<dbReference type="EMBL" id="BLQM01000373">
    <property type="protein sequence ID" value="GMH86254.1"/>
    <property type="molecule type" value="Genomic_DNA"/>
</dbReference>
<evidence type="ECO:0000313" key="7">
    <source>
        <dbReference type="EMBL" id="GMH86254.1"/>
    </source>
</evidence>
<dbReference type="GO" id="GO:0003723">
    <property type="term" value="F:RNA binding"/>
    <property type="evidence" value="ECO:0007669"/>
    <property type="project" value="UniProtKB-UniRule"/>
</dbReference>
<keyword evidence="4" id="KW-0648">Protein biosynthesis</keyword>
<dbReference type="AlphaFoldDB" id="A0A9W7EMJ5"/>
<dbReference type="InterPro" id="IPR012677">
    <property type="entry name" value="Nucleotide-bd_a/b_plait_sf"/>
</dbReference>
<sequence length="177" mass="19189">MSNLPSDDHSDYMSDGEVQYEVKHPKLNENFSTTVIIANLPQVPESKVSKLTAVLGKLAGKVGALSTATPPLMPMNGDKTHGFAFITFQSSADATKCVEAINNYQFDKSHKLSVHGYDDVCGLRTVQDTYVEKQAKPYVPQADTGAWLRDPGQRDAFCIRQGHETEGEGGGNSVVQG</sequence>
<dbReference type="InterPro" id="IPR011400">
    <property type="entry name" value="EIF3B"/>
</dbReference>
<accession>A0A9W7EMJ5</accession>
<reference evidence="8" key="1">
    <citation type="journal article" date="2023" name="Commun. Biol.">
        <title>Genome analysis of Parmales, the sister group of diatoms, reveals the evolutionary specialization of diatoms from phago-mixotrophs to photoautotrophs.</title>
        <authorList>
            <person name="Ban H."/>
            <person name="Sato S."/>
            <person name="Yoshikawa S."/>
            <person name="Yamada K."/>
            <person name="Nakamura Y."/>
            <person name="Ichinomiya M."/>
            <person name="Sato N."/>
            <person name="Blanc-Mathieu R."/>
            <person name="Endo H."/>
            <person name="Kuwata A."/>
            <person name="Ogata H."/>
        </authorList>
    </citation>
    <scope>NUCLEOTIDE SEQUENCE [LARGE SCALE GENOMIC DNA]</scope>
</reference>
<dbReference type="PANTHER" id="PTHR14068">
    <property type="entry name" value="EUKARYOTIC TRANSLATION INITIATION FACTOR 3 EIF3 -RELATED"/>
    <property type="match status" value="1"/>
</dbReference>
<evidence type="ECO:0000256" key="4">
    <source>
        <dbReference type="ARBA" id="ARBA00022917"/>
    </source>
</evidence>
<comment type="caution">
    <text evidence="7">The sequence shown here is derived from an EMBL/GenBank/DDBJ whole genome shotgun (WGS) entry which is preliminary data.</text>
</comment>
<keyword evidence="1" id="KW-0963">Cytoplasm</keyword>
<dbReference type="PANTHER" id="PTHR14068:SF0">
    <property type="entry name" value="EUKARYOTIC TRANSLATION INITIATION FACTOR 3 SUBUNIT B"/>
    <property type="match status" value="1"/>
</dbReference>
<dbReference type="Gene3D" id="3.30.70.330">
    <property type="match status" value="1"/>
</dbReference>
<dbReference type="InterPro" id="IPR000504">
    <property type="entry name" value="RRM_dom"/>
</dbReference>
<organism evidence="7 8">
    <name type="scientific">Triparma laevis f. inornata</name>
    <dbReference type="NCBI Taxonomy" id="1714386"/>
    <lineage>
        <taxon>Eukaryota</taxon>
        <taxon>Sar</taxon>
        <taxon>Stramenopiles</taxon>
        <taxon>Ochrophyta</taxon>
        <taxon>Bolidophyceae</taxon>
        <taxon>Parmales</taxon>
        <taxon>Triparmaceae</taxon>
        <taxon>Triparma</taxon>
    </lineage>
</organism>
<gene>
    <name evidence="7" type="ORF">TL16_g10482</name>
</gene>
<evidence type="ECO:0000313" key="8">
    <source>
        <dbReference type="Proteomes" id="UP001162640"/>
    </source>
</evidence>
<dbReference type="InterPro" id="IPR035979">
    <property type="entry name" value="RBD_domain_sf"/>
</dbReference>
<feature type="domain" description="RRM" evidence="6">
    <location>
        <begin position="33"/>
        <end position="119"/>
    </location>
</feature>
<protein>
    <recommendedName>
        <fullName evidence="6">RRM domain-containing protein</fullName>
    </recommendedName>
</protein>